<comment type="subcellular location">
    <subcellularLocation>
        <location evidence="1">Cell membrane</location>
        <topology evidence="1">Multi-pass membrane protein</topology>
    </subcellularLocation>
</comment>
<evidence type="ECO:0000313" key="10">
    <source>
        <dbReference type="EMBL" id="SNS87738.1"/>
    </source>
</evidence>
<dbReference type="Pfam" id="PF12704">
    <property type="entry name" value="MacB_PCD"/>
    <property type="match status" value="1"/>
</dbReference>
<comment type="similarity">
    <text evidence="6">Belongs to the ABC-4 integral membrane protein family.</text>
</comment>
<feature type="transmembrane region" description="Helical" evidence="7">
    <location>
        <begin position="696"/>
        <end position="715"/>
    </location>
</feature>
<keyword evidence="5 7" id="KW-0472">Membrane</keyword>
<feature type="transmembrane region" description="Helical" evidence="7">
    <location>
        <begin position="21"/>
        <end position="40"/>
    </location>
</feature>
<feature type="transmembrane region" description="Helical" evidence="7">
    <location>
        <begin position="638"/>
        <end position="661"/>
    </location>
</feature>
<evidence type="ECO:0000256" key="2">
    <source>
        <dbReference type="ARBA" id="ARBA00022475"/>
    </source>
</evidence>
<dbReference type="InterPro" id="IPR025857">
    <property type="entry name" value="MacB_PCD"/>
</dbReference>
<name>A0A239I369_9FIRM</name>
<accession>A0A239I369</accession>
<gene>
    <name evidence="10" type="ORF">SAMN05446037_102529</name>
</gene>
<dbReference type="RefSeq" id="WP_089284440.1">
    <property type="nucleotide sequence ID" value="NZ_FZOJ01000025.1"/>
</dbReference>
<evidence type="ECO:0000313" key="11">
    <source>
        <dbReference type="Proteomes" id="UP000198304"/>
    </source>
</evidence>
<feature type="transmembrane region" description="Helical" evidence="7">
    <location>
        <begin position="418"/>
        <end position="441"/>
    </location>
</feature>
<dbReference type="InterPro" id="IPR050250">
    <property type="entry name" value="Macrolide_Exporter_MacB"/>
</dbReference>
<keyword evidence="4 7" id="KW-1133">Transmembrane helix</keyword>
<protein>
    <submittedName>
        <fullName evidence="10">Putative ABC transport system permease protein</fullName>
    </submittedName>
</protein>
<keyword evidence="3 7" id="KW-0812">Transmembrane</keyword>
<keyword evidence="2" id="KW-1003">Cell membrane</keyword>
<feature type="transmembrane region" description="Helical" evidence="7">
    <location>
        <begin position="245"/>
        <end position="265"/>
    </location>
</feature>
<dbReference type="InterPro" id="IPR003838">
    <property type="entry name" value="ABC3_permease_C"/>
</dbReference>
<evidence type="ECO:0000256" key="4">
    <source>
        <dbReference type="ARBA" id="ARBA00022989"/>
    </source>
</evidence>
<feature type="domain" description="MacB-like periplasmic core" evidence="9">
    <location>
        <begin position="21"/>
        <end position="215"/>
    </location>
</feature>
<evidence type="ECO:0000256" key="1">
    <source>
        <dbReference type="ARBA" id="ARBA00004651"/>
    </source>
</evidence>
<evidence type="ECO:0000256" key="3">
    <source>
        <dbReference type="ARBA" id="ARBA00022692"/>
    </source>
</evidence>
<keyword evidence="11" id="KW-1185">Reference proteome</keyword>
<sequence>MNSYLGLVSEYAKAHKKKNRLTVVCICLSVMLITAIFGMADMSLKSQKEETIRRYGNWHAIFTGISDSTAGEISSRDDVNVSSWLGMADETTYQGKELVVQSSSKEFAEQMNMVLTEGNYPVTAQEALLDRQGLEQFGLSIGDTIEVAFSDGQVRKYTITGTFGDYSTLKGSDAHGLQLSTEGMRALPADLYKEYYYVQFGDSVNINGAIADIKSKYSLGDEQVSTNVMLLGLMGQSNDTTMQEIYLTAGILFILVAMAGTFMIASSFNMSILERTQFFGLLRCLGATKKQVKRYIRLEGLRYCAKAIPVGLLSGCVVLWAAMLVLNKLNSQYLPAMPTFQISWLGIAAGTILGVLVVMIASNSPAKRAAKVSPQAAITGNINQTNNQAVNKASNTKLFHVDTAMVVRHAFSNKKSMVLIAGSFAISIVLFLCFTILITFMNHALNPLKPYAPDLSIEGTQDTVVIDRSLKQEIKALPHIENIYGRMFYTDIPASDKRDTNMATLVSYDEPQFAWTKDSLISGSIDNVQNGSGVLVDYGYSQEFNWQIGDMITLNIGEKPHEVQVAGILSDVPIDSPNGEWIIICSENTFTALTGVDSYKVIDIQVKQDISEQVRNLITPEMKLLDLQQQNNEVRTGYFAMAVFVYGFLMVIAFVALINIINTVNASVSSRISNYGMMRAVGMSGKQLKKMVTAEAAAYAISGSLTGGILGLLLHRFFFGMLITSNWGEPWQPPLVVLIVVILAAILTTFIAVISPTKKIEKMSIVNVVNAE</sequence>
<dbReference type="PANTHER" id="PTHR30572">
    <property type="entry name" value="MEMBRANE COMPONENT OF TRANSPORTER-RELATED"/>
    <property type="match status" value="1"/>
</dbReference>
<organism evidence="10 11">
    <name type="scientific">Anaerovirgula multivorans</name>
    <dbReference type="NCBI Taxonomy" id="312168"/>
    <lineage>
        <taxon>Bacteria</taxon>
        <taxon>Bacillati</taxon>
        <taxon>Bacillota</taxon>
        <taxon>Clostridia</taxon>
        <taxon>Peptostreptococcales</taxon>
        <taxon>Natronincolaceae</taxon>
        <taxon>Anaerovirgula</taxon>
    </lineage>
</organism>
<evidence type="ECO:0000259" key="8">
    <source>
        <dbReference type="Pfam" id="PF02687"/>
    </source>
</evidence>
<dbReference type="Proteomes" id="UP000198304">
    <property type="component" value="Unassembled WGS sequence"/>
</dbReference>
<evidence type="ECO:0000259" key="9">
    <source>
        <dbReference type="Pfam" id="PF12704"/>
    </source>
</evidence>
<feature type="domain" description="ABC3 transporter permease C-terminal" evidence="8">
    <location>
        <begin position="251"/>
        <end position="374"/>
    </location>
</feature>
<dbReference type="EMBL" id="FZOJ01000025">
    <property type="protein sequence ID" value="SNS87738.1"/>
    <property type="molecule type" value="Genomic_DNA"/>
</dbReference>
<evidence type="ECO:0000256" key="6">
    <source>
        <dbReference type="ARBA" id="ARBA00038076"/>
    </source>
</evidence>
<dbReference type="Pfam" id="PF02687">
    <property type="entry name" value="FtsX"/>
    <property type="match status" value="2"/>
</dbReference>
<dbReference type="GO" id="GO:0022857">
    <property type="term" value="F:transmembrane transporter activity"/>
    <property type="evidence" value="ECO:0007669"/>
    <property type="project" value="TreeGrafter"/>
</dbReference>
<evidence type="ECO:0000256" key="7">
    <source>
        <dbReference type="SAM" id="Phobius"/>
    </source>
</evidence>
<feature type="transmembrane region" description="Helical" evidence="7">
    <location>
        <begin position="342"/>
        <end position="361"/>
    </location>
</feature>
<dbReference type="PANTHER" id="PTHR30572:SF4">
    <property type="entry name" value="ABC TRANSPORTER PERMEASE YTRF"/>
    <property type="match status" value="1"/>
</dbReference>
<dbReference type="AlphaFoldDB" id="A0A239I369"/>
<evidence type="ECO:0000256" key="5">
    <source>
        <dbReference type="ARBA" id="ARBA00023136"/>
    </source>
</evidence>
<dbReference type="OrthoDB" id="9793166at2"/>
<reference evidence="10 11" key="1">
    <citation type="submission" date="2017-06" db="EMBL/GenBank/DDBJ databases">
        <authorList>
            <person name="Kim H.J."/>
            <person name="Triplett B.A."/>
        </authorList>
    </citation>
    <scope>NUCLEOTIDE SEQUENCE [LARGE SCALE GENOMIC DNA]</scope>
    <source>
        <strain evidence="10 11">SCA</strain>
    </source>
</reference>
<feature type="transmembrane region" description="Helical" evidence="7">
    <location>
        <begin position="735"/>
        <end position="754"/>
    </location>
</feature>
<proteinExistence type="inferred from homology"/>
<dbReference type="GO" id="GO:0005886">
    <property type="term" value="C:plasma membrane"/>
    <property type="evidence" value="ECO:0007669"/>
    <property type="project" value="UniProtKB-SubCell"/>
</dbReference>
<feature type="transmembrane region" description="Helical" evidence="7">
    <location>
        <begin position="303"/>
        <end position="322"/>
    </location>
</feature>
<feature type="domain" description="ABC3 transporter permease C-terminal" evidence="8">
    <location>
        <begin position="648"/>
        <end position="764"/>
    </location>
</feature>